<feature type="chain" id="PRO_5035279776" evidence="1">
    <location>
        <begin position="22"/>
        <end position="48"/>
    </location>
</feature>
<organism evidence="2 3">
    <name type="scientific">Allacma fusca</name>
    <dbReference type="NCBI Taxonomy" id="39272"/>
    <lineage>
        <taxon>Eukaryota</taxon>
        <taxon>Metazoa</taxon>
        <taxon>Ecdysozoa</taxon>
        <taxon>Arthropoda</taxon>
        <taxon>Hexapoda</taxon>
        <taxon>Collembola</taxon>
        <taxon>Symphypleona</taxon>
        <taxon>Sminthuridae</taxon>
        <taxon>Allacma</taxon>
    </lineage>
</organism>
<name>A0A8J2L116_9HEXA</name>
<protein>
    <submittedName>
        <fullName evidence="2">Uncharacterized protein</fullName>
    </submittedName>
</protein>
<evidence type="ECO:0000313" key="3">
    <source>
        <dbReference type="Proteomes" id="UP000708208"/>
    </source>
</evidence>
<keyword evidence="3" id="KW-1185">Reference proteome</keyword>
<evidence type="ECO:0000256" key="1">
    <source>
        <dbReference type="SAM" id="SignalP"/>
    </source>
</evidence>
<dbReference type="Proteomes" id="UP000708208">
    <property type="component" value="Unassembled WGS sequence"/>
</dbReference>
<feature type="signal peptide" evidence="1">
    <location>
        <begin position="1"/>
        <end position="21"/>
    </location>
</feature>
<dbReference type="AlphaFoldDB" id="A0A8J2L116"/>
<comment type="caution">
    <text evidence="2">The sequence shown here is derived from an EMBL/GenBank/DDBJ whole genome shotgun (WGS) entry which is preliminary data.</text>
</comment>
<dbReference type="EMBL" id="CAJVCH010532947">
    <property type="protein sequence ID" value="CAG7824468.1"/>
    <property type="molecule type" value="Genomic_DNA"/>
</dbReference>
<sequence length="48" mass="5215">MKIPSTLILFTALIAVSIVTGHNLARPKAEKHLDVEDVEEALDDATLD</sequence>
<evidence type="ECO:0000313" key="2">
    <source>
        <dbReference type="EMBL" id="CAG7824468.1"/>
    </source>
</evidence>
<proteinExistence type="predicted"/>
<reference evidence="2" key="1">
    <citation type="submission" date="2021-06" db="EMBL/GenBank/DDBJ databases">
        <authorList>
            <person name="Hodson N. C."/>
            <person name="Mongue J. A."/>
            <person name="Jaron S. K."/>
        </authorList>
    </citation>
    <scope>NUCLEOTIDE SEQUENCE</scope>
</reference>
<feature type="non-terminal residue" evidence="2">
    <location>
        <position position="1"/>
    </location>
</feature>
<gene>
    <name evidence="2" type="ORF">AFUS01_LOCUS34621</name>
</gene>
<keyword evidence="1" id="KW-0732">Signal</keyword>
<accession>A0A8J2L116</accession>